<keyword evidence="4" id="KW-0460">Magnesium</keyword>
<dbReference type="InterPro" id="IPR019307">
    <property type="entry name" value="RNA-bd_AU-1/RNase_E/G"/>
</dbReference>
<dbReference type="NCBIfam" id="NF008689">
    <property type="entry name" value="PRK11712.1"/>
    <property type="match status" value="1"/>
</dbReference>
<evidence type="ECO:0000256" key="5">
    <source>
        <dbReference type="ARBA" id="ARBA00022884"/>
    </source>
</evidence>
<dbReference type="InterPro" id="IPR003029">
    <property type="entry name" value="S1_domain"/>
</dbReference>
<dbReference type="GO" id="GO:0005737">
    <property type="term" value="C:cytoplasm"/>
    <property type="evidence" value="ECO:0007669"/>
    <property type="project" value="TreeGrafter"/>
</dbReference>
<reference evidence="7" key="1">
    <citation type="submission" date="2022-07" db="EMBL/GenBank/DDBJ databases">
        <title>Complete genome sequence of Salinispirillum sp. LH10-3-1 capable of multiple carbohydrate inversion isolated from a soda lake.</title>
        <authorList>
            <person name="Liu J."/>
            <person name="Zhai Y."/>
            <person name="Zhang H."/>
            <person name="Yang H."/>
            <person name="Qu J."/>
            <person name="Li J."/>
        </authorList>
    </citation>
    <scope>NUCLEOTIDE SEQUENCE</scope>
    <source>
        <strain evidence="7">LH 10-3-1</strain>
    </source>
</reference>
<evidence type="ECO:0000256" key="4">
    <source>
        <dbReference type="ARBA" id="ARBA00022842"/>
    </source>
</evidence>
<dbReference type="SUPFAM" id="SSF50249">
    <property type="entry name" value="Nucleic acid-binding proteins"/>
    <property type="match status" value="1"/>
</dbReference>
<proteinExistence type="predicted"/>
<dbReference type="PANTHER" id="PTHR30001">
    <property type="entry name" value="RIBONUCLEASE"/>
    <property type="match status" value="1"/>
</dbReference>
<evidence type="ECO:0000256" key="1">
    <source>
        <dbReference type="ARBA" id="ARBA00001946"/>
    </source>
</evidence>
<dbReference type="Pfam" id="PF10150">
    <property type="entry name" value="RNase_E_G"/>
    <property type="match status" value="1"/>
</dbReference>
<dbReference type="SMART" id="SM00316">
    <property type="entry name" value="S1"/>
    <property type="match status" value="1"/>
</dbReference>
<evidence type="ECO:0000259" key="6">
    <source>
        <dbReference type="PROSITE" id="PS50126"/>
    </source>
</evidence>
<evidence type="ECO:0000256" key="3">
    <source>
        <dbReference type="ARBA" id="ARBA00022801"/>
    </source>
</evidence>
<comment type="cofactor">
    <cofactor evidence="1">
        <name>Mg(2+)</name>
        <dbReference type="ChEBI" id="CHEBI:18420"/>
    </cofactor>
</comment>
<dbReference type="PROSITE" id="PS50126">
    <property type="entry name" value="S1"/>
    <property type="match status" value="1"/>
</dbReference>
<dbReference type="Pfam" id="PF00575">
    <property type="entry name" value="S1"/>
    <property type="match status" value="1"/>
</dbReference>
<dbReference type="EC" id="3.1.26.-" evidence="7"/>
<organism evidence="7">
    <name type="scientific">Salinispirillum sp. LH 10-3-1</name>
    <dbReference type="NCBI Taxonomy" id="2952525"/>
    <lineage>
        <taxon>Bacteria</taxon>
        <taxon>Pseudomonadati</taxon>
        <taxon>Pseudomonadota</taxon>
        <taxon>Gammaproteobacteria</taxon>
        <taxon>Oceanospirillales</taxon>
        <taxon>Saccharospirillaceae</taxon>
        <taxon>Salinispirillum</taxon>
    </lineage>
</organism>
<keyword evidence="2" id="KW-0479">Metal-binding</keyword>
<dbReference type="AlphaFoldDB" id="A0AB38YDE2"/>
<dbReference type="InterPro" id="IPR004659">
    <property type="entry name" value="RNase_E/G"/>
</dbReference>
<sequence length="483" mass="54731">MNAEILVNITPMETRVALVENGAAQELFLERTQSRGIVGNIYLGKAVRVLPGMQAAFIDIGLDRAAFIHASDIDQENDTARNITQLVQEGQSILVQVIKDPIGTKGARLTAQLSVPARYLVYMPETEHLGISQKIDSESERERLRTLVQNLRDANEIVGGGFILRTAADGIGEAELAADMAYLKRLWGALQEKIKKQQAPSIIYEDLPLFLRVARDMVRPDVEKIRIDSRESYQKTIEFVRKYNPEVEAVFEYYPGERPIFDLFGVEDELERALSRKVELKSGGYLIIDQTEAMATIDVNTGGFVGHRNLEETIFKTNLESVSAIVRQLRLRNLGGIIIIDFIDMEDLEHRRQVLRMLEKMLERDHAKTKVTGVSELGLVEMTRKRTRESLEQVMTEACPACGGRGRMKTAQTTCYEIFREILREERAYDNRSYLVLAAQSVVDRLLDEESASVADLEIFIGKPIKFQVEPMYQPDQFDVVLM</sequence>
<protein>
    <submittedName>
        <fullName evidence="7">Ribonuclease G</fullName>
        <ecNumber evidence="7">3.1.26.-</ecNumber>
    </submittedName>
</protein>
<accession>A0AB38YDE2</accession>
<feature type="domain" description="S1 motif" evidence="6">
    <location>
        <begin position="39"/>
        <end position="112"/>
    </location>
</feature>
<dbReference type="GO" id="GO:0046872">
    <property type="term" value="F:metal ion binding"/>
    <property type="evidence" value="ECO:0007669"/>
    <property type="project" value="UniProtKB-KW"/>
</dbReference>
<dbReference type="GO" id="GO:0004540">
    <property type="term" value="F:RNA nuclease activity"/>
    <property type="evidence" value="ECO:0007669"/>
    <property type="project" value="InterPro"/>
</dbReference>
<gene>
    <name evidence="7" type="primary">rng</name>
    <name evidence="7" type="ORF">NFC81_10160</name>
</gene>
<dbReference type="GO" id="GO:0003723">
    <property type="term" value="F:RNA binding"/>
    <property type="evidence" value="ECO:0007669"/>
    <property type="project" value="UniProtKB-KW"/>
</dbReference>
<evidence type="ECO:0000313" key="7">
    <source>
        <dbReference type="EMBL" id="WLD57088.1"/>
    </source>
</evidence>
<name>A0AB38YDE2_9GAMM</name>
<dbReference type="EMBL" id="CP101717">
    <property type="protein sequence ID" value="WLD57088.1"/>
    <property type="molecule type" value="Genomic_DNA"/>
</dbReference>
<dbReference type="CDD" id="cd04453">
    <property type="entry name" value="S1_RNase_E"/>
    <property type="match status" value="1"/>
</dbReference>
<dbReference type="Gene3D" id="3.40.1260.20">
    <property type="entry name" value="Ribonuclease E, catalytic domain"/>
    <property type="match status" value="1"/>
</dbReference>
<dbReference type="InterPro" id="IPR012340">
    <property type="entry name" value="NA-bd_OB-fold"/>
</dbReference>
<dbReference type="RefSeq" id="WP_304994375.1">
    <property type="nucleotide sequence ID" value="NZ_CP101717.1"/>
</dbReference>
<dbReference type="Gene3D" id="2.40.50.140">
    <property type="entry name" value="Nucleic acid-binding proteins"/>
    <property type="match status" value="1"/>
</dbReference>
<keyword evidence="5" id="KW-0694">RNA-binding</keyword>
<dbReference type="NCBIfam" id="TIGR00757">
    <property type="entry name" value="RNaseEG"/>
    <property type="match status" value="1"/>
</dbReference>
<keyword evidence="3 7" id="KW-0378">Hydrolase</keyword>
<dbReference type="GO" id="GO:0016787">
    <property type="term" value="F:hydrolase activity"/>
    <property type="evidence" value="ECO:0007669"/>
    <property type="project" value="UniProtKB-KW"/>
</dbReference>
<dbReference type="PANTHER" id="PTHR30001:SF0">
    <property type="entry name" value="RIBONUCLEASE G"/>
    <property type="match status" value="1"/>
</dbReference>
<dbReference type="GO" id="GO:0006364">
    <property type="term" value="P:rRNA processing"/>
    <property type="evidence" value="ECO:0007669"/>
    <property type="project" value="TreeGrafter"/>
</dbReference>
<evidence type="ECO:0000256" key="2">
    <source>
        <dbReference type="ARBA" id="ARBA00022723"/>
    </source>
</evidence>